<organism evidence="2 3">
    <name type="scientific">Paracraurococcus ruber</name>
    <dbReference type="NCBI Taxonomy" id="77675"/>
    <lineage>
        <taxon>Bacteria</taxon>
        <taxon>Pseudomonadati</taxon>
        <taxon>Pseudomonadota</taxon>
        <taxon>Alphaproteobacteria</taxon>
        <taxon>Acetobacterales</taxon>
        <taxon>Roseomonadaceae</taxon>
        <taxon>Paracraurococcus</taxon>
    </lineage>
</organism>
<dbReference type="Gene3D" id="3.40.190.10">
    <property type="entry name" value="Periplasmic binding protein-like II"/>
    <property type="match status" value="1"/>
</dbReference>
<evidence type="ECO:0008006" key="4">
    <source>
        <dbReference type="Google" id="ProtNLM"/>
    </source>
</evidence>
<evidence type="ECO:0000313" key="2">
    <source>
        <dbReference type="EMBL" id="MBK1661909.1"/>
    </source>
</evidence>
<comment type="caution">
    <text evidence="2">The sequence shown here is derived from an EMBL/GenBank/DDBJ whole genome shotgun (WGS) entry which is preliminary data.</text>
</comment>
<name>A0ABS1D7R2_9PROT</name>
<dbReference type="Pfam" id="PF03401">
    <property type="entry name" value="TctC"/>
    <property type="match status" value="1"/>
</dbReference>
<accession>A0ABS1D7R2</accession>
<dbReference type="InterPro" id="IPR042100">
    <property type="entry name" value="Bug_dom1"/>
</dbReference>
<dbReference type="Gene3D" id="3.40.190.150">
    <property type="entry name" value="Bordetella uptake gene, domain 1"/>
    <property type="match status" value="1"/>
</dbReference>
<keyword evidence="3" id="KW-1185">Reference proteome</keyword>
<dbReference type="PANTHER" id="PTHR42928">
    <property type="entry name" value="TRICARBOXYLATE-BINDING PROTEIN"/>
    <property type="match status" value="1"/>
</dbReference>
<evidence type="ECO:0000313" key="3">
    <source>
        <dbReference type="Proteomes" id="UP000697995"/>
    </source>
</evidence>
<dbReference type="SUPFAM" id="SSF53850">
    <property type="entry name" value="Periplasmic binding protein-like II"/>
    <property type="match status" value="1"/>
</dbReference>
<sequence length="252" mass="26811">MIGTDVVAKAAPDGYTILAASTGPITTAPLVQRTPYDPEKDFAPVAQIGVSPYVLIVRKDFPAATAAEFVARLRAEPGKFSYATSGTGAAAHLICLMFLSKAKLDALHVPFQGSGPGLTAVTAGQVDFAVETLAATSPLFRQGAVRALGTTLRDGTELAPELTPLARLPGVETLDIGAFGGYMVPAATPREIIERLATETGKALATPEVRDQLARIGFQPRHRDTADFTAFLRRHREEFREVIQANNIRVDG</sequence>
<evidence type="ECO:0000256" key="1">
    <source>
        <dbReference type="ARBA" id="ARBA00006987"/>
    </source>
</evidence>
<protein>
    <recommendedName>
        <fullName evidence="4">Tripartite tricarboxylate transporter substrate binding protein</fullName>
    </recommendedName>
</protein>
<comment type="similarity">
    <text evidence="1">Belongs to the UPF0065 (bug) family.</text>
</comment>
<dbReference type="PANTHER" id="PTHR42928:SF5">
    <property type="entry name" value="BLR1237 PROTEIN"/>
    <property type="match status" value="1"/>
</dbReference>
<dbReference type="EMBL" id="NRSG01000401">
    <property type="protein sequence ID" value="MBK1661909.1"/>
    <property type="molecule type" value="Genomic_DNA"/>
</dbReference>
<dbReference type="CDD" id="cd07012">
    <property type="entry name" value="PBP2_Bug_TTT"/>
    <property type="match status" value="1"/>
</dbReference>
<gene>
    <name evidence="2" type="ORF">CKO45_27330</name>
</gene>
<proteinExistence type="inferred from homology"/>
<reference evidence="2 3" key="1">
    <citation type="journal article" date="2020" name="Microorganisms">
        <title>Osmotic Adaptation and Compatible Solute Biosynthesis of Phototrophic Bacteria as Revealed from Genome Analyses.</title>
        <authorList>
            <person name="Imhoff J.F."/>
            <person name="Rahn T."/>
            <person name="Kunzel S."/>
            <person name="Keller A."/>
            <person name="Neulinger S.C."/>
        </authorList>
    </citation>
    <scope>NUCLEOTIDE SEQUENCE [LARGE SCALE GENOMIC DNA]</scope>
    <source>
        <strain evidence="2 3">DSM 15382</strain>
    </source>
</reference>
<dbReference type="InterPro" id="IPR005064">
    <property type="entry name" value="BUG"/>
</dbReference>
<dbReference type="Proteomes" id="UP000697995">
    <property type="component" value="Unassembled WGS sequence"/>
</dbReference>